<keyword evidence="1" id="KW-1133">Transmembrane helix</keyword>
<evidence type="ECO:0000256" key="1">
    <source>
        <dbReference type="SAM" id="Phobius"/>
    </source>
</evidence>
<dbReference type="CDD" id="cd21809">
    <property type="entry name" value="ABC-2_lan_permease-like"/>
    <property type="match status" value="1"/>
</dbReference>
<feature type="transmembrane region" description="Helical" evidence="1">
    <location>
        <begin position="132"/>
        <end position="154"/>
    </location>
</feature>
<dbReference type="OrthoDB" id="3190532at2"/>
<dbReference type="AlphaFoldDB" id="A0A0L6TV88"/>
<dbReference type="EMBL" id="LGYO01000080">
    <property type="protein sequence ID" value="KNZ40178.1"/>
    <property type="molecule type" value="Genomic_DNA"/>
</dbReference>
<keyword evidence="1" id="KW-0812">Transmembrane</keyword>
<keyword evidence="3" id="KW-1185">Reference proteome</keyword>
<proteinExistence type="predicted"/>
<feature type="transmembrane region" description="Helical" evidence="1">
    <location>
        <begin position="101"/>
        <end position="126"/>
    </location>
</feature>
<comment type="caution">
    <text evidence="2">The sequence shown here is derived from an EMBL/GenBank/DDBJ whole genome shotgun (WGS) entry which is preliminary data.</text>
</comment>
<dbReference type="Proteomes" id="UP000036873">
    <property type="component" value="Unassembled WGS sequence"/>
</dbReference>
<accession>A0A0L6TV88</accession>
<evidence type="ECO:0000313" key="2">
    <source>
        <dbReference type="EMBL" id="KNZ40178.1"/>
    </source>
</evidence>
<dbReference type="Pfam" id="PF12730">
    <property type="entry name" value="ABC2_membrane_4"/>
    <property type="match status" value="1"/>
</dbReference>
<gene>
    <name evidence="2" type="ORF">AKG39_19045</name>
</gene>
<protein>
    <recommendedName>
        <fullName evidence="4">ABC transporter permease</fullName>
    </recommendedName>
</protein>
<dbReference type="STRING" id="52689.AKG39_19045"/>
<dbReference type="PATRIC" id="fig|52689.4.peg.3998"/>
<feature type="transmembrane region" description="Helical" evidence="1">
    <location>
        <begin position="166"/>
        <end position="185"/>
    </location>
</feature>
<organism evidence="2 3">
    <name type="scientific">Acetobacterium bakii</name>
    <dbReference type="NCBI Taxonomy" id="52689"/>
    <lineage>
        <taxon>Bacteria</taxon>
        <taxon>Bacillati</taxon>
        <taxon>Bacillota</taxon>
        <taxon>Clostridia</taxon>
        <taxon>Eubacteriales</taxon>
        <taxon>Eubacteriaceae</taxon>
        <taxon>Acetobacterium</taxon>
    </lineage>
</organism>
<dbReference type="RefSeq" id="WP_050741990.1">
    <property type="nucleotide sequence ID" value="NZ_LGYO01000080.1"/>
</dbReference>
<evidence type="ECO:0008006" key="4">
    <source>
        <dbReference type="Google" id="ProtNLM"/>
    </source>
</evidence>
<sequence>MKAAIRMEALKTQGRKIWLVVAVMMGVQMLWAAWAISNKDANDLVQGWLFFLYQFPMLNCIIMPVIAAVVASRLSDVEHKGQTFKLLETIIPANRIFDAKFIWGSVYMFGAALGQLAIMIVMGLMMHFGGPIPWGALGGYLFFTLVVSLTIYAFQQVVSMLFINQMVPMTLGLMGGFIGLFSMFFPQSMQKFVLWSYYGVLMQVGMNWDQSTRVVDLYWTAIDWSGLVLILVFFGLIYTIGRILFIRREV</sequence>
<reference evidence="3" key="1">
    <citation type="submission" date="2015-07" db="EMBL/GenBank/DDBJ databases">
        <title>Draft genome sequence of Acetobacterium bakii DSM 8293, a potential psychrophilic chemical producer through syngas fermentation.</title>
        <authorList>
            <person name="Song Y."/>
            <person name="Hwang S."/>
            <person name="Cho B.-K."/>
        </authorList>
    </citation>
    <scope>NUCLEOTIDE SEQUENCE [LARGE SCALE GENOMIC DNA]</scope>
    <source>
        <strain evidence="3">DSM 8239</strain>
    </source>
</reference>
<name>A0A0L6TV88_9FIRM</name>
<evidence type="ECO:0000313" key="3">
    <source>
        <dbReference type="Proteomes" id="UP000036873"/>
    </source>
</evidence>
<feature type="transmembrane region" description="Helical" evidence="1">
    <location>
        <begin position="17"/>
        <end position="36"/>
    </location>
</feature>
<feature type="transmembrane region" description="Helical" evidence="1">
    <location>
        <begin position="224"/>
        <end position="245"/>
    </location>
</feature>
<keyword evidence="1" id="KW-0472">Membrane</keyword>
<feature type="transmembrane region" description="Helical" evidence="1">
    <location>
        <begin position="48"/>
        <end position="71"/>
    </location>
</feature>